<dbReference type="PROSITE" id="PS51375">
    <property type="entry name" value="PPR"/>
    <property type="match status" value="8"/>
</dbReference>
<name>A0A6A4LKX6_9ERIC</name>
<dbReference type="OrthoDB" id="185373at2759"/>
<proteinExistence type="predicted"/>
<dbReference type="PANTHER" id="PTHR47942:SF16">
    <property type="entry name" value="PENTATRICOPEPTIDE REPEAT DOMAIN CONTAINING PROTEIN-RELATED"/>
    <property type="match status" value="1"/>
</dbReference>
<feature type="repeat" description="PPR" evidence="2">
    <location>
        <begin position="378"/>
        <end position="412"/>
    </location>
</feature>
<protein>
    <recommendedName>
        <fullName evidence="5">Pentacotripeptide-repeat region of PRORP domain-containing protein</fullName>
    </recommendedName>
</protein>
<evidence type="ECO:0008006" key="5">
    <source>
        <dbReference type="Google" id="ProtNLM"/>
    </source>
</evidence>
<dbReference type="InterPro" id="IPR011990">
    <property type="entry name" value="TPR-like_helical_dom_sf"/>
</dbReference>
<feature type="repeat" description="PPR" evidence="2">
    <location>
        <begin position="120"/>
        <end position="155"/>
    </location>
</feature>
<accession>A0A6A4LKX6</accession>
<feature type="repeat" description="PPR" evidence="2">
    <location>
        <begin position="520"/>
        <end position="554"/>
    </location>
</feature>
<gene>
    <name evidence="3" type="ORF">C3L33_09114</name>
</gene>
<evidence type="ECO:0000313" key="3">
    <source>
        <dbReference type="EMBL" id="KAE9459000.1"/>
    </source>
</evidence>
<dbReference type="AlphaFoldDB" id="A0A6A4LKX6"/>
<feature type="repeat" description="PPR" evidence="2">
    <location>
        <begin position="307"/>
        <end position="341"/>
    </location>
</feature>
<reference evidence="3 4" key="1">
    <citation type="journal article" date="2019" name="Genome Biol. Evol.">
        <title>The Rhododendron genome and chromosomal organization provide insight into shared whole-genome duplications across the heath family (Ericaceae).</title>
        <authorList>
            <person name="Soza V.L."/>
            <person name="Lindsley D."/>
            <person name="Waalkes A."/>
            <person name="Ramage E."/>
            <person name="Patwardhan R.P."/>
            <person name="Burton J.N."/>
            <person name="Adey A."/>
            <person name="Kumar A."/>
            <person name="Qiu R."/>
            <person name="Shendure J."/>
            <person name="Hall B."/>
        </authorList>
    </citation>
    <scope>NUCLEOTIDE SEQUENCE [LARGE SCALE GENOMIC DNA]</scope>
    <source>
        <strain evidence="3">RSF 1966-606</strain>
    </source>
</reference>
<keyword evidence="1" id="KW-0677">Repeat</keyword>
<feature type="repeat" description="PPR" evidence="2">
    <location>
        <begin position="342"/>
        <end position="377"/>
    </location>
</feature>
<dbReference type="Gene3D" id="1.25.40.10">
    <property type="entry name" value="Tetratricopeptide repeat domain"/>
    <property type="match status" value="5"/>
</dbReference>
<sequence>MKHFIKHLGSNLSSSSHHHSLSSLSLHYLLTPTHSFNSSSSASSQPHQTTRPNFRASLFCSLIHLLLSSGHLSAAVDAFAQCGGPTASSRLISPPGTACCADSTTPVWSPRTKSRKMEIDTFCYNTVIWGFCKLGSAHQVGMLGYAEMVMDGFVVAAGEVSAALELMESMQREGDFVGANIVIDEHLSQRSMDDDGGCLKNDGAEKNDFAVGGSELKQNIITYTSVISGYSKWRRLEEALSLYDDMLKNGLLPDTFAELPLMWSVHHIDGWTFKVGKPLEAEDIKLGDMKGVESVLQVMEAQNVHANAIIYSSVIKGYTRKGMLDAAANVMRNMVRKNVRPNVFTYCILIDGYFKAGGKMDEAQVVFGDMVSKGLSTDRVNYTSLMDGFFKVGKESAALDVAEEMAEKNMEQSGLAPNLATYNTMINAYCKKGNLENALKLWDDMKNSGLMPNLITCNTMVGGLCQAGEIDKAMDLLNEVMVVGFHPTSTTQRLCLKRFWMTRKAKSVLEEMTGKGISADTITYNAFICGYCKSSHLKKASELIDEMKERGFVPNGETYNVLVSAHAKMQNNKEAIKFYCEMWLVQAIKSSEQDRVLKKSYRAEAKKLFVEMNEKGKKVDALRMLDGLYKERPFNTVIKERSNILAGNSQLLNVLLQLIQRFIVRIRVWK</sequence>
<dbReference type="Pfam" id="PF01535">
    <property type="entry name" value="PPR"/>
    <property type="match status" value="1"/>
</dbReference>
<evidence type="ECO:0000256" key="2">
    <source>
        <dbReference type="PROSITE-ProRule" id="PRU00708"/>
    </source>
</evidence>
<evidence type="ECO:0000313" key="4">
    <source>
        <dbReference type="Proteomes" id="UP000428333"/>
    </source>
</evidence>
<organism evidence="3 4">
    <name type="scientific">Rhododendron williamsianum</name>
    <dbReference type="NCBI Taxonomy" id="262921"/>
    <lineage>
        <taxon>Eukaryota</taxon>
        <taxon>Viridiplantae</taxon>
        <taxon>Streptophyta</taxon>
        <taxon>Embryophyta</taxon>
        <taxon>Tracheophyta</taxon>
        <taxon>Spermatophyta</taxon>
        <taxon>Magnoliopsida</taxon>
        <taxon>eudicotyledons</taxon>
        <taxon>Gunneridae</taxon>
        <taxon>Pentapetalae</taxon>
        <taxon>asterids</taxon>
        <taxon>Ericales</taxon>
        <taxon>Ericaceae</taxon>
        <taxon>Ericoideae</taxon>
        <taxon>Rhodoreae</taxon>
        <taxon>Rhododendron</taxon>
    </lineage>
</organism>
<dbReference type="EMBL" id="QEFC01001219">
    <property type="protein sequence ID" value="KAE9459000.1"/>
    <property type="molecule type" value="Genomic_DNA"/>
</dbReference>
<feature type="non-terminal residue" evidence="3">
    <location>
        <position position="1"/>
    </location>
</feature>
<comment type="caution">
    <text evidence="3">The sequence shown here is derived from an EMBL/GenBank/DDBJ whole genome shotgun (WGS) entry which is preliminary data.</text>
</comment>
<dbReference type="Proteomes" id="UP000428333">
    <property type="component" value="Linkage Group LG05"/>
</dbReference>
<feature type="repeat" description="PPR" evidence="2">
    <location>
        <begin position="418"/>
        <end position="452"/>
    </location>
</feature>
<keyword evidence="4" id="KW-1185">Reference proteome</keyword>
<dbReference type="InterPro" id="IPR002885">
    <property type="entry name" value="PPR_rpt"/>
</dbReference>
<dbReference type="Pfam" id="PF13041">
    <property type="entry name" value="PPR_2"/>
    <property type="match status" value="4"/>
</dbReference>
<dbReference type="InterPro" id="IPR051222">
    <property type="entry name" value="PPR/CCM1_RNA-binding"/>
</dbReference>
<dbReference type="NCBIfam" id="TIGR00756">
    <property type="entry name" value="PPR"/>
    <property type="match status" value="5"/>
</dbReference>
<evidence type="ECO:0000256" key="1">
    <source>
        <dbReference type="ARBA" id="ARBA00022737"/>
    </source>
</evidence>
<dbReference type="PANTHER" id="PTHR47942">
    <property type="entry name" value="TETRATRICOPEPTIDE REPEAT (TPR)-LIKE SUPERFAMILY PROTEIN-RELATED"/>
    <property type="match status" value="1"/>
</dbReference>
<feature type="repeat" description="PPR" evidence="2">
    <location>
        <begin position="219"/>
        <end position="253"/>
    </location>
</feature>
<feature type="repeat" description="PPR" evidence="2">
    <location>
        <begin position="453"/>
        <end position="487"/>
    </location>
</feature>